<dbReference type="PROSITE" id="PS50943">
    <property type="entry name" value="HTH_CROC1"/>
    <property type="match status" value="1"/>
</dbReference>
<dbReference type="Pfam" id="PF13560">
    <property type="entry name" value="HTH_31"/>
    <property type="match status" value="1"/>
</dbReference>
<reference evidence="2 3" key="1">
    <citation type="submission" date="2015-09" db="EMBL/GenBank/DDBJ databases">
        <title>Genome announcement of multiple Pseudomonas syringae strains.</title>
        <authorList>
            <person name="Thakur S."/>
            <person name="Wang P.W."/>
            <person name="Gong Y."/>
            <person name="Weir B.S."/>
            <person name="Guttman D.S."/>
        </authorList>
    </citation>
    <scope>NUCLEOTIDE SEQUENCE [LARGE SCALE GENOMIC DNA]</scope>
    <source>
        <strain evidence="2 3">ICMP3507</strain>
    </source>
</reference>
<protein>
    <submittedName>
        <fullName evidence="2">Protein product</fullName>
    </submittedName>
</protein>
<dbReference type="AlphaFoldDB" id="A0A0P9TLU2"/>
<dbReference type="CDD" id="cd00093">
    <property type="entry name" value="HTH_XRE"/>
    <property type="match status" value="1"/>
</dbReference>
<name>A0A0P9TLU2_PSEAV</name>
<evidence type="ECO:0000259" key="1">
    <source>
        <dbReference type="PROSITE" id="PS50943"/>
    </source>
</evidence>
<evidence type="ECO:0000313" key="3">
    <source>
        <dbReference type="Proteomes" id="UP000050265"/>
    </source>
</evidence>
<dbReference type="Gene3D" id="1.10.260.40">
    <property type="entry name" value="lambda repressor-like DNA-binding domains"/>
    <property type="match status" value="1"/>
</dbReference>
<dbReference type="InterPro" id="IPR001387">
    <property type="entry name" value="Cro/C1-type_HTH"/>
</dbReference>
<accession>A0A0P9TLU2</accession>
<dbReference type="GO" id="GO:0003677">
    <property type="term" value="F:DNA binding"/>
    <property type="evidence" value="ECO:0007669"/>
    <property type="project" value="InterPro"/>
</dbReference>
<evidence type="ECO:0000313" key="2">
    <source>
        <dbReference type="EMBL" id="KPX75852.1"/>
    </source>
</evidence>
<dbReference type="PATRIC" id="fig|53707.9.peg.4200"/>
<dbReference type="SUPFAM" id="SSF47413">
    <property type="entry name" value="lambda repressor-like DNA-binding domains"/>
    <property type="match status" value="1"/>
</dbReference>
<dbReference type="InterPro" id="IPR010982">
    <property type="entry name" value="Lambda_DNA-bd_dom_sf"/>
</dbReference>
<sequence>MQRLGIRYISSNLLCIRNMDYSLITTRLGEQIRQRRLNRGLTQARLAAMAAVTRQKIIAVERGDLSVGMTAYARVLGALDCELSVIPAVMPTLDEIEGVFD</sequence>
<dbReference type="SMART" id="SM00530">
    <property type="entry name" value="HTH_XRE"/>
    <property type="match status" value="1"/>
</dbReference>
<organism evidence="2 3">
    <name type="scientific">Pseudomonas amygdali pv. lachrymans</name>
    <name type="common">Pseudomonas syringae pv. lachrymans</name>
    <dbReference type="NCBI Taxonomy" id="53707"/>
    <lineage>
        <taxon>Bacteria</taxon>
        <taxon>Pseudomonadati</taxon>
        <taxon>Pseudomonadota</taxon>
        <taxon>Gammaproteobacteria</taxon>
        <taxon>Pseudomonadales</taxon>
        <taxon>Pseudomonadaceae</taxon>
        <taxon>Pseudomonas</taxon>
        <taxon>Pseudomonas amygdali</taxon>
    </lineage>
</organism>
<feature type="domain" description="HTH cro/C1-type" evidence="1">
    <location>
        <begin position="32"/>
        <end position="86"/>
    </location>
</feature>
<dbReference type="Proteomes" id="UP000050265">
    <property type="component" value="Unassembled WGS sequence"/>
</dbReference>
<gene>
    <name evidence="2" type="ORF">ALO35_100379</name>
</gene>
<proteinExistence type="predicted"/>
<comment type="caution">
    <text evidence="2">The sequence shown here is derived from an EMBL/GenBank/DDBJ whole genome shotgun (WGS) entry which is preliminary data.</text>
</comment>
<dbReference type="EMBL" id="LJQP01000063">
    <property type="protein sequence ID" value="KPX75852.1"/>
    <property type="molecule type" value="Genomic_DNA"/>
</dbReference>